<gene>
    <name evidence="2" type="ORF">UX87_C0002G0053</name>
</gene>
<dbReference type="SUPFAM" id="SSF64182">
    <property type="entry name" value="DHH phosphoesterases"/>
    <property type="match status" value="1"/>
</dbReference>
<protein>
    <submittedName>
        <fullName evidence="2">Uncharacterized protein</fullName>
    </submittedName>
</protein>
<dbReference type="PANTHER" id="PTHR47618:SF1">
    <property type="entry name" value="BIFUNCTIONAL OLIGORIBONUCLEASE AND PAP PHOSPHATASE NRNA"/>
    <property type="match status" value="1"/>
</dbReference>
<reference evidence="2 3" key="1">
    <citation type="journal article" date="2015" name="Nature">
        <title>rRNA introns, odd ribosomes, and small enigmatic genomes across a large radiation of phyla.</title>
        <authorList>
            <person name="Brown C.T."/>
            <person name="Hug L.A."/>
            <person name="Thomas B.C."/>
            <person name="Sharon I."/>
            <person name="Castelle C.J."/>
            <person name="Singh A."/>
            <person name="Wilkins M.J."/>
            <person name="Williams K.H."/>
            <person name="Banfield J.F."/>
        </authorList>
    </citation>
    <scope>NUCLEOTIDE SEQUENCE [LARGE SCALE GENOMIC DNA]</scope>
</reference>
<name>A0A0G1S6M0_9BACT</name>
<dbReference type="Gene3D" id="3.90.1640.10">
    <property type="entry name" value="inorganic pyrophosphatase (n-terminal core)"/>
    <property type="match status" value="2"/>
</dbReference>
<sequence length="322" mass="34465">MANLDTSSLKALLDPAKTVTILFPGNPNYDHVAAGLGLKLVLEAGAKSVTVVCPDPMTVQFNRLVGVESVTDSLGSRQLLITFPGQTEYVDKVGYDLVGGELQLVITPKQDSPDLDHHKLQFIKGHGRTDIAILVGVNQLSDLGSLNEAAVQFLSDAKIIALSHQPPAQDYAHHVIYHPDASSVSELVVHLLDSLGIDPDADTATNLLSGIEDATDYFRSPRVNVNTFEIAAYLLRRGARRHQPVDANQLPPGAVPQAVPPIRKPLLSQKTPPPAAVAPVPSTALGFGTDSQQPEEPVEGQAKPAPSPDWYEPKIFQGSMLP</sequence>
<organism evidence="2 3">
    <name type="scientific">Candidatus Amesbacteria bacterium GW2011_GWA1_47_16</name>
    <dbReference type="NCBI Taxonomy" id="1618353"/>
    <lineage>
        <taxon>Bacteria</taxon>
        <taxon>Candidatus Amesiibacteriota</taxon>
    </lineage>
</organism>
<evidence type="ECO:0000256" key="1">
    <source>
        <dbReference type="SAM" id="MobiDB-lite"/>
    </source>
</evidence>
<evidence type="ECO:0000313" key="2">
    <source>
        <dbReference type="EMBL" id="KKU65031.1"/>
    </source>
</evidence>
<dbReference type="AlphaFoldDB" id="A0A0G1S6M0"/>
<accession>A0A0G1S6M0</accession>
<proteinExistence type="predicted"/>
<feature type="region of interest" description="Disordered" evidence="1">
    <location>
        <begin position="264"/>
        <end position="322"/>
    </location>
</feature>
<dbReference type="Proteomes" id="UP000034364">
    <property type="component" value="Unassembled WGS sequence"/>
</dbReference>
<dbReference type="InterPro" id="IPR051319">
    <property type="entry name" value="Oligoribo/pAp-PDE_c-di-AMP_PDE"/>
</dbReference>
<evidence type="ECO:0000313" key="3">
    <source>
        <dbReference type="Proteomes" id="UP000034364"/>
    </source>
</evidence>
<dbReference type="InterPro" id="IPR038763">
    <property type="entry name" value="DHH_sf"/>
</dbReference>
<dbReference type="PANTHER" id="PTHR47618">
    <property type="entry name" value="BIFUNCTIONAL OLIGORIBONUCLEASE AND PAP PHOSPHATASE NRNA"/>
    <property type="match status" value="1"/>
</dbReference>
<dbReference type="EMBL" id="LCNV01000002">
    <property type="protein sequence ID" value="KKU65031.1"/>
    <property type="molecule type" value="Genomic_DNA"/>
</dbReference>
<comment type="caution">
    <text evidence="2">The sequence shown here is derived from an EMBL/GenBank/DDBJ whole genome shotgun (WGS) entry which is preliminary data.</text>
</comment>